<keyword evidence="3" id="KW-1185">Reference proteome</keyword>
<dbReference type="Pfam" id="PF02373">
    <property type="entry name" value="JmjC"/>
    <property type="match status" value="1"/>
</dbReference>
<dbReference type="InterPro" id="IPR003347">
    <property type="entry name" value="JmjC_dom"/>
</dbReference>
<feature type="domain" description="JmjC" evidence="1">
    <location>
        <begin position="116"/>
        <end position="289"/>
    </location>
</feature>
<evidence type="ECO:0000313" key="2">
    <source>
        <dbReference type="EMBL" id="KAK0627160.1"/>
    </source>
</evidence>
<proteinExistence type="predicted"/>
<dbReference type="SMART" id="SM00558">
    <property type="entry name" value="JmjC"/>
    <property type="match status" value="1"/>
</dbReference>
<dbReference type="SUPFAM" id="SSF51197">
    <property type="entry name" value="Clavaminate synthase-like"/>
    <property type="match status" value="1"/>
</dbReference>
<comment type="caution">
    <text evidence="2">The sequence shown here is derived from an EMBL/GenBank/DDBJ whole genome shotgun (WGS) entry which is preliminary data.</text>
</comment>
<gene>
    <name evidence="2" type="ORF">B0T14DRAFT_408368</name>
</gene>
<dbReference type="GO" id="GO:0000785">
    <property type="term" value="C:chromatin"/>
    <property type="evidence" value="ECO:0007669"/>
    <property type="project" value="TreeGrafter"/>
</dbReference>
<dbReference type="AlphaFoldDB" id="A0AA39X4P6"/>
<evidence type="ECO:0000313" key="3">
    <source>
        <dbReference type="Proteomes" id="UP001175000"/>
    </source>
</evidence>
<dbReference type="Proteomes" id="UP001175000">
    <property type="component" value="Unassembled WGS sequence"/>
</dbReference>
<sequence length="308" mass="34620">ILVLEPSKSQWQRFPLVIASAKALGACDVGAFKVTVPAELQYPLLPEEKTTKRWCWGYRAKALNKAYRVEMSQTRQVLGRTSSTYSASTDEAFEQHEKLLSEDGLGGVFYRTDIPVETPNQRATNHLPPKSIIWPLEGNRLSMTKYSVPGLHWPYGYESGSKFGASFSDHVEHFGLFSISHLHEGRKVWRIIPPSAADAFVEKLKESDHEITWDCDQCVRHAGVFVPVSTLKEWRIPHTIIDQRASEIIITMPGAYHSGFSTGYTLAEAVNYADEDWRLDAHDVCRPPSCPDYIPTEVLALLGSGEEQ</sequence>
<evidence type="ECO:0000259" key="1">
    <source>
        <dbReference type="PROSITE" id="PS51184"/>
    </source>
</evidence>
<dbReference type="PANTHER" id="PTHR10694">
    <property type="entry name" value="LYSINE-SPECIFIC DEMETHYLASE"/>
    <property type="match status" value="1"/>
</dbReference>
<protein>
    <submittedName>
        <fullName evidence="2">JmjC domain, hydroxylase-domain-containing protein</fullName>
    </submittedName>
</protein>
<dbReference type="PANTHER" id="PTHR10694:SF7">
    <property type="entry name" value="[HISTONE H3]-TRIMETHYL-L-LYSINE(9) DEMETHYLASE"/>
    <property type="match status" value="1"/>
</dbReference>
<feature type="non-terminal residue" evidence="2">
    <location>
        <position position="308"/>
    </location>
</feature>
<dbReference type="GO" id="GO:0010468">
    <property type="term" value="P:regulation of gene expression"/>
    <property type="evidence" value="ECO:0007669"/>
    <property type="project" value="TreeGrafter"/>
</dbReference>
<accession>A0AA39X4P6</accession>
<feature type="non-terminal residue" evidence="2">
    <location>
        <position position="1"/>
    </location>
</feature>
<dbReference type="EMBL" id="JAULSU010000002">
    <property type="protein sequence ID" value="KAK0627160.1"/>
    <property type="molecule type" value="Genomic_DNA"/>
</dbReference>
<organism evidence="2 3">
    <name type="scientific">Immersiella caudata</name>
    <dbReference type="NCBI Taxonomy" id="314043"/>
    <lineage>
        <taxon>Eukaryota</taxon>
        <taxon>Fungi</taxon>
        <taxon>Dikarya</taxon>
        <taxon>Ascomycota</taxon>
        <taxon>Pezizomycotina</taxon>
        <taxon>Sordariomycetes</taxon>
        <taxon>Sordariomycetidae</taxon>
        <taxon>Sordariales</taxon>
        <taxon>Lasiosphaeriaceae</taxon>
        <taxon>Immersiella</taxon>
    </lineage>
</organism>
<dbReference type="PROSITE" id="PS51184">
    <property type="entry name" value="JMJC"/>
    <property type="match status" value="1"/>
</dbReference>
<dbReference type="GO" id="GO:0051864">
    <property type="term" value="F:histone H3K36 demethylase activity"/>
    <property type="evidence" value="ECO:0007669"/>
    <property type="project" value="TreeGrafter"/>
</dbReference>
<dbReference type="Gene3D" id="2.60.120.650">
    <property type="entry name" value="Cupin"/>
    <property type="match status" value="1"/>
</dbReference>
<name>A0AA39X4P6_9PEZI</name>
<dbReference type="GO" id="GO:0005634">
    <property type="term" value="C:nucleus"/>
    <property type="evidence" value="ECO:0007669"/>
    <property type="project" value="TreeGrafter"/>
</dbReference>
<dbReference type="GO" id="GO:0032454">
    <property type="term" value="F:histone H3K9 demethylase activity"/>
    <property type="evidence" value="ECO:0007669"/>
    <property type="project" value="TreeGrafter"/>
</dbReference>
<reference evidence="2" key="1">
    <citation type="submission" date="2023-06" db="EMBL/GenBank/DDBJ databases">
        <title>Genome-scale phylogeny and comparative genomics of the fungal order Sordariales.</title>
        <authorList>
            <consortium name="Lawrence Berkeley National Laboratory"/>
            <person name="Hensen N."/>
            <person name="Bonometti L."/>
            <person name="Westerberg I."/>
            <person name="Brannstrom I.O."/>
            <person name="Guillou S."/>
            <person name="Cros-Aarteil S."/>
            <person name="Calhoun S."/>
            <person name="Haridas S."/>
            <person name="Kuo A."/>
            <person name="Mondo S."/>
            <person name="Pangilinan J."/>
            <person name="Riley R."/>
            <person name="Labutti K."/>
            <person name="Andreopoulos B."/>
            <person name="Lipzen A."/>
            <person name="Chen C."/>
            <person name="Yanf M."/>
            <person name="Daum C."/>
            <person name="Ng V."/>
            <person name="Clum A."/>
            <person name="Steindorff A."/>
            <person name="Ohm R."/>
            <person name="Martin F."/>
            <person name="Silar P."/>
            <person name="Natvig D."/>
            <person name="Lalanne C."/>
            <person name="Gautier V."/>
            <person name="Ament-Velasquez S.L."/>
            <person name="Kruys A."/>
            <person name="Hutchinson M.I."/>
            <person name="Powell A.J."/>
            <person name="Barry K."/>
            <person name="Miller A.N."/>
            <person name="Grigoriev I.V."/>
            <person name="Debuchy R."/>
            <person name="Gladieux P."/>
            <person name="Thoren M.H."/>
            <person name="Johannesson H."/>
        </authorList>
    </citation>
    <scope>NUCLEOTIDE SEQUENCE</scope>
    <source>
        <strain evidence="2">CBS 606.72</strain>
    </source>
</reference>